<feature type="domain" description="N-acetyltransferase" evidence="3">
    <location>
        <begin position="8"/>
        <end position="170"/>
    </location>
</feature>
<proteinExistence type="predicted"/>
<organism evidence="4 5">
    <name type="scientific">Actinotalea lenta</name>
    <dbReference type="NCBI Taxonomy" id="3064654"/>
    <lineage>
        <taxon>Bacteria</taxon>
        <taxon>Bacillati</taxon>
        <taxon>Actinomycetota</taxon>
        <taxon>Actinomycetes</taxon>
        <taxon>Micrococcales</taxon>
        <taxon>Cellulomonadaceae</taxon>
        <taxon>Actinotalea</taxon>
    </lineage>
</organism>
<dbReference type="InterPro" id="IPR050832">
    <property type="entry name" value="Bact_Acetyltransf"/>
</dbReference>
<keyword evidence="2" id="KW-0012">Acyltransferase</keyword>
<dbReference type="Gene3D" id="3.40.630.30">
    <property type="match status" value="1"/>
</dbReference>
<dbReference type="Pfam" id="PF00583">
    <property type="entry name" value="Acetyltransf_1"/>
    <property type="match status" value="1"/>
</dbReference>
<dbReference type="PANTHER" id="PTHR43877">
    <property type="entry name" value="AMINOALKYLPHOSPHONATE N-ACETYLTRANSFERASE-RELATED-RELATED"/>
    <property type="match status" value="1"/>
</dbReference>
<accession>A0ABT9DB96</accession>
<evidence type="ECO:0000313" key="5">
    <source>
        <dbReference type="Proteomes" id="UP001232536"/>
    </source>
</evidence>
<keyword evidence="5" id="KW-1185">Reference proteome</keyword>
<dbReference type="EMBL" id="JAUQYP010000001">
    <property type="protein sequence ID" value="MDO8108170.1"/>
    <property type="molecule type" value="Genomic_DNA"/>
</dbReference>
<dbReference type="InterPro" id="IPR000182">
    <property type="entry name" value="GNAT_dom"/>
</dbReference>
<dbReference type="CDD" id="cd04301">
    <property type="entry name" value="NAT_SF"/>
    <property type="match status" value="1"/>
</dbReference>
<dbReference type="InterPro" id="IPR016181">
    <property type="entry name" value="Acyl_CoA_acyltransferase"/>
</dbReference>
<sequence>MQDELPEAVIRPATVDDADAIARVHLTSWREAYADVVDPATLDALDEAARTQTWRETIETRRGSVLVADLEGEIVGFAHVGASRDEDAERGTHEIYAIFLEPSAWGHGVARELMRSLLADLPEADPVTLWALADNERARHFYRRHGFSPDGVERMETAGESSYLEVRYRRG</sequence>
<evidence type="ECO:0000259" key="3">
    <source>
        <dbReference type="PROSITE" id="PS51186"/>
    </source>
</evidence>
<reference evidence="4 5" key="1">
    <citation type="submission" date="2023-07" db="EMBL/GenBank/DDBJ databases">
        <title>Description of novel actinomycetes strains, isolated from tidal flat sediment.</title>
        <authorList>
            <person name="Lu C."/>
        </authorList>
    </citation>
    <scope>NUCLEOTIDE SEQUENCE [LARGE SCALE GENOMIC DNA]</scope>
    <source>
        <strain evidence="4 5">SYSU T00b441</strain>
    </source>
</reference>
<dbReference type="RefSeq" id="WP_304601758.1">
    <property type="nucleotide sequence ID" value="NZ_JAUQYO010000001.1"/>
</dbReference>
<comment type="caution">
    <text evidence="4">The sequence shown here is derived from an EMBL/GenBank/DDBJ whole genome shotgun (WGS) entry which is preliminary data.</text>
</comment>
<name>A0ABT9DB96_9CELL</name>
<protein>
    <submittedName>
        <fullName evidence="4">GNAT family N-acetyltransferase</fullName>
    </submittedName>
</protein>
<keyword evidence="1" id="KW-0808">Transferase</keyword>
<dbReference type="Proteomes" id="UP001232536">
    <property type="component" value="Unassembled WGS sequence"/>
</dbReference>
<gene>
    <name evidence="4" type="ORF">Q6348_13290</name>
</gene>
<dbReference type="PROSITE" id="PS51186">
    <property type="entry name" value="GNAT"/>
    <property type="match status" value="1"/>
</dbReference>
<dbReference type="SUPFAM" id="SSF55729">
    <property type="entry name" value="Acyl-CoA N-acyltransferases (Nat)"/>
    <property type="match status" value="1"/>
</dbReference>
<evidence type="ECO:0000313" key="4">
    <source>
        <dbReference type="EMBL" id="MDO8108170.1"/>
    </source>
</evidence>
<evidence type="ECO:0000256" key="1">
    <source>
        <dbReference type="ARBA" id="ARBA00022679"/>
    </source>
</evidence>
<evidence type="ECO:0000256" key="2">
    <source>
        <dbReference type="ARBA" id="ARBA00023315"/>
    </source>
</evidence>